<comment type="caution">
    <text evidence="1">The sequence shown here is derived from an EMBL/GenBank/DDBJ whole genome shotgun (WGS) entry which is preliminary data.</text>
</comment>
<keyword evidence="2" id="KW-1185">Reference proteome</keyword>
<dbReference type="Proteomes" id="UP000306319">
    <property type="component" value="Unassembled WGS sequence"/>
</dbReference>
<reference evidence="1" key="1">
    <citation type="submission" date="2019-04" db="EMBL/GenBank/DDBJ databases">
        <title>Microbes associate with the intestines of laboratory mice.</title>
        <authorList>
            <person name="Navarre W."/>
            <person name="Wong E."/>
            <person name="Huang K."/>
            <person name="Tropini C."/>
            <person name="Ng K."/>
            <person name="Yu B."/>
        </authorList>
    </citation>
    <scope>NUCLEOTIDE SEQUENCE</scope>
    <source>
        <strain evidence="1">NM04_E33</strain>
    </source>
</reference>
<organism evidence="1 2">
    <name type="scientific">Lepagella muris</name>
    <dbReference type="NCBI Taxonomy" id="3032870"/>
    <lineage>
        <taxon>Bacteria</taxon>
        <taxon>Pseudomonadati</taxon>
        <taxon>Bacteroidota</taxon>
        <taxon>Bacteroidia</taxon>
        <taxon>Bacteroidales</taxon>
        <taxon>Muribaculaceae</taxon>
        <taxon>Lepagella</taxon>
    </lineage>
</organism>
<evidence type="ECO:0000313" key="1">
    <source>
        <dbReference type="EMBL" id="TGY76888.1"/>
    </source>
</evidence>
<proteinExistence type="predicted"/>
<gene>
    <name evidence="1" type="ORF">E5331_16955</name>
</gene>
<sequence>MQLCTEGFRLFIMKKLSMKELSKISSLAIAALLLTVGTAHATSPEYLALVDSADNFIRHQRWMEAESTIISALRLEPANYTNSMLFSNLGVVRTEQGKYKDAVEAFNLGLSIAPESKSILNNRARTFMLMNDYDGALTDIDESLRLDSIQEWPLQMRGLIRISRNDTIGAKHDLLLLAKNFYKNDKAFSGLARVAEMEGNNEDAIKYYDEAITINDDPDIRSARILLKIKMEKYSEASKDIRESLEKHPQYPLFFVWRGYLHRLNYRYEEADADKKSAISKGVDPQFVEQFIPKTSK</sequence>
<accession>A0AC61RB00</accession>
<protein>
    <submittedName>
        <fullName evidence="1">Tetratricopeptide repeat protein</fullName>
    </submittedName>
</protein>
<dbReference type="EMBL" id="SRYB01000034">
    <property type="protein sequence ID" value="TGY76888.1"/>
    <property type="molecule type" value="Genomic_DNA"/>
</dbReference>
<evidence type="ECO:0000313" key="2">
    <source>
        <dbReference type="Proteomes" id="UP000306319"/>
    </source>
</evidence>
<name>A0AC61RB00_9BACT</name>